<feature type="region of interest" description="Disordered" evidence="2">
    <location>
        <begin position="915"/>
        <end position="941"/>
    </location>
</feature>
<dbReference type="Gene3D" id="3.40.50.300">
    <property type="entry name" value="P-loop containing nucleotide triphosphate hydrolases"/>
    <property type="match status" value="1"/>
</dbReference>
<dbReference type="SUPFAM" id="SSF48452">
    <property type="entry name" value="TPR-like"/>
    <property type="match status" value="2"/>
</dbReference>
<evidence type="ECO:0000259" key="3">
    <source>
        <dbReference type="Pfam" id="PF13401"/>
    </source>
</evidence>
<organism evidence="4 5">
    <name type="scientific">Sorangium cellulosum So0157-2</name>
    <dbReference type="NCBI Taxonomy" id="1254432"/>
    <lineage>
        <taxon>Bacteria</taxon>
        <taxon>Pseudomonadati</taxon>
        <taxon>Myxococcota</taxon>
        <taxon>Polyangia</taxon>
        <taxon>Polyangiales</taxon>
        <taxon>Polyangiaceae</taxon>
        <taxon>Sorangium</taxon>
    </lineage>
</organism>
<feature type="compositionally biased region" description="Gly residues" evidence="2">
    <location>
        <begin position="919"/>
        <end position="931"/>
    </location>
</feature>
<evidence type="ECO:0000313" key="5">
    <source>
        <dbReference type="Proteomes" id="UP000014803"/>
    </source>
</evidence>
<name>S4Y5W6_SORCE</name>
<gene>
    <name evidence="4" type="ORF">SCE1572_40325</name>
</gene>
<dbReference type="InterPro" id="IPR049945">
    <property type="entry name" value="AAA_22"/>
</dbReference>
<protein>
    <recommendedName>
        <fullName evidence="3">ORC1/DEAH AAA+ ATPase domain-containing protein</fullName>
    </recommendedName>
</protein>
<dbReference type="PANTHER" id="PTHR47691:SF3">
    <property type="entry name" value="HTH-TYPE TRANSCRIPTIONAL REGULATOR RV0890C-RELATED"/>
    <property type="match status" value="1"/>
</dbReference>
<dbReference type="InterPro" id="IPR019734">
    <property type="entry name" value="TPR_rpt"/>
</dbReference>
<dbReference type="AlphaFoldDB" id="S4Y5W6"/>
<dbReference type="eggNOG" id="COG0457">
    <property type="taxonomic scope" value="Bacteria"/>
</dbReference>
<dbReference type="InterPro" id="IPR027417">
    <property type="entry name" value="P-loop_NTPase"/>
</dbReference>
<dbReference type="RefSeq" id="WP_020739939.1">
    <property type="nucleotide sequence ID" value="NC_021658.1"/>
</dbReference>
<dbReference type="SMART" id="SM00028">
    <property type="entry name" value="TPR"/>
    <property type="match status" value="5"/>
</dbReference>
<feature type="compositionally biased region" description="Basic and acidic residues" evidence="2">
    <location>
        <begin position="932"/>
        <end position="941"/>
    </location>
</feature>
<evidence type="ECO:0000313" key="4">
    <source>
        <dbReference type="EMBL" id="AGP40209.1"/>
    </source>
</evidence>
<dbReference type="SUPFAM" id="SSF52540">
    <property type="entry name" value="P-loop containing nucleoside triphosphate hydrolases"/>
    <property type="match status" value="1"/>
</dbReference>
<proteinExistence type="predicted"/>
<dbReference type="KEGG" id="scu:SCE1572_40325"/>
<dbReference type="InterPro" id="IPR011990">
    <property type="entry name" value="TPR-like_helical_dom_sf"/>
</dbReference>
<reference evidence="4 5" key="1">
    <citation type="journal article" date="2013" name="Sci. Rep.">
        <title>Extraordinary expansion of a Sorangium cellulosum genome from an alkaline milieu.</title>
        <authorList>
            <person name="Han K."/>
            <person name="Li Z.F."/>
            <person name="Peng R."/>
            <person name="Zhu L.P."/>
            <person name="Zhou T."/>
            <person name="Wang L.G."/>
            <person name="Li S.G."/>
            <person name="Zhang X.B."/>
            <person name="Hu W."/>
            <person name="Wu Z.H."/>
            <person name="Qin N."/>
            <person name="Li Y.Z."/>
        </authorList>
    </citation>
    <scope>NUCLEOTIDE SEQUENCE [LARGE SCALE GENOMIC DNA]</scope>
    <source>
        <strain evidence="4 5">So0157-2</strain>
    </source>
</reference>
<dbReference type="eggNOG" id="COG3903">
    <property type="taxonomic scope" value="Bacteria"/>
</dbReference>
<accession>S4Y5W6</accession>
<feature type="domain" description="ORC1/DEAH AAA+ ATPase" evidence="3">
    <location>
        <begin position="36"/>
        <end position="134"/>
    </location>
</feature>
<evidence type="ECO:0000256" key="1">
    <source>
        <dbReference type="SAM" id="Coils"/>
    </source>
</evidence>
<feature type="coiled-coil region" evidence="1">
    <location>
        <begin position="495"/>
        <end position="525"/>
    </location>
</feature>
<dbReference type="PATRIC" id="fig|1254432.3.peg.9112"/>
<dbReference type="Proteomes" id="UP000014803">
    <property type="component" value="Chromosome"/>
</dbReference>
<evidence type="ECO:0000256" key="2">
    <source>
        <dbReference type="SAM" id="MobiDB-lite"/>
    </source>
</evidence>
<dbReference type="Pfam" id="PF13401">
    <property type="entry name" value="AAA_22"/>
    <property type="match status" value="1"/>
</dbReference>
<dbReference type="EMBL" id="CP003969">
    <property type="protein sequence ID" value="AGP40209.1"/>
    <property type="molecule type" value="Genomic_DNA"/>
</dbReference>
<dbReference type="HOGENOM" id="CLU_311884_0_0_7"/>
<dbReference type="Pfam" id="PF13424">
    <property type="entry name" value="TPR_12"/>
    <property type="match status" value="2"/>
</dbReference>
<sequence length="941" mass="99251">MADAARPRRRHLAVPASRFLGRERELAAIAELFLRGERLVTVWGPAGMGKTRLALELASRWDEARPAEAVWLCELTACRDLRAVCGAVARAIGAQVAAGRREATLVERIGRALATEGPALFVLDNLEHVLEQAAPALDAWVRAAPEVRFLATSRERTRLPGEIGCELGPLELPAEGSAERSAAVALFLDRAAAHRGGAPAGDARLADVAALVRRLEGIPLAIELAAAREGVLGVRGLLARLGSRLDLLAGAARGREARQATMRSAIEWSWDLLDDRERRALACCSVFRGPFSLAAAAAVLAAPDAAAIDRIEALRDKSLLRAAPPGSDGATRFALYEGVRELAAEKLAERGEREAAAERHAAFYLAAGEAAAADFERRGALDALNRIAGDLEELLAVAEGALAAAATPRAGAVAEGGVAAAPTPRAPSSAAAEGTVAAAPRAAAERALRALSAIEPVLSTRGPFGAQLELLDRALAAAEALAADPRVVARALAARGRARRLRGQAEAALEDLERARAQAAALDEAALLSGILADLGVLHHGRRDMERARGHYEQALALHRALGDRRAEGRALGNLGALHHDERREAEAAAYYERAIAIAAEIGDGRQEGIFSTNAGLLEQERGAPALARRRYERAAAILGEVGDLRLLAITLGNLGALHHEEGRLADARACHGRAVALLREVGDRRSEAIALCRLGAALASVGEVGEARRALEPAERLLAQLGDEPDVELARVASGFVDLALAQAARRAGQGDEAAAHVGAARRRIARAREGSPSSASRSDDVRLLLRILERSLAALGDLAEARAGVERELLLTEGARFVRPPGGGWHDLRERHAARRLLLALAEQQRCAPGRGLSLAALKEAGWPGERILPEAAANRIYVAMNQLRKLGMKPWLRRDAEGYSLDPALPVHYAAVEPGARGGGDSRGGTGEGEGRGGGKRR</sequence>
<dbReference type="Gene3D" id="1.25.40.10">
    <property type="entry name" value="Tetratricopeptide repeat domain"/>
    <property type="match status" value="1"/>
</dbReference>
<dbReference type="STRING" id="1254432.SCE1572_40325"/>
<keyword evidence="1" id="KW-0175">Coiled coil</keyword>
<dbReference type="GO" id="GO:0016887">
    <property type="term" value="F:ATP hydrolysis activity"/>
    <property type="evidence" value="ECO:0007669"/>
    <property type="project" value="InterPro"/>
</dbReference>
<dbReference type="OrthoDB" id="9812579at2"/>
<dbReference type="PANTHER" id="PTHR47691">
    <property type="entry name" value="REGULATOR-RELATED"/>
    <property type="match status" value="1"/>
</dbReference>